<dbReference type="EMBL" id="FNNH01000068">
    <property type="protein sequence ID" value="SDX13610.1"/>
    <property type="molecule type" value="Genomic_DNA"/>
</dbReference>
<dbReference type="InterPro" id="IPR017748">
    <property type="entry name" value="TagF"/>
</dbReference>
<gene>
    <name evidence="1" type="ORF">SAMN05421882_10687</name>
</gene>
<dbReference type="RefSeq" id="WP_074668151.1">
    <property type="nucleotide sequence ID" value="NZ_FNNH01000068.1"/>
</dbReference>
<dbReference type="Proteomes" id="UP000183454">
    <property type="component" value="Unassembled WGS sequence"/>
</dbReference>
<reference evidence="1 2" key="1">
    <citation type="submission" date="2016-10" db="EMBL/GenBank/DDBJ databases">
        <authorList>
            <person name="de Groot N.N."/>
        </authorList>
    </citation>
    <scope>NUCLEOTIDE SEQUENCE [LARGE SCALE GENOMIC DNA]</scope>
    <source>
        <strain evidence="1 2">Nm110</strain>
    </source>
</reference>
<proteinExistence type="predicted"/>
<dbReference type="InterPro" id="IPR038225">
    <property type="entry name" value="TagF_sf"/>
</dbReference>
<dbReference type="NCBIfam" id="TIGR03373">
    <property type="entry name" value="VI_minor_4"/>
    <property type="match status" value="1"/>
</dbReference>
<sequence length="247" mass="27814">MNDYEDLQSPGWYGKIPSLGDFITRRLPSSFIDPWDTWLQRAISLSRAQLGEQWLNLYLVCPLWRFILMPGICGNSLWMGVLMPSIDKVGRYFPLTIAAQARPHSSALFTAISAHSWYASLEQLALTSLDVNLSLEVLDQKLRHHPFPHFQPGDQSHSAQELASWWTIKPQTGLMGHKTVTLTTVDSLSGQFEAAAKNIFMTIGEGKSLWWKVSQAISMEEETTQLHCFTGLPPENCFVLLLGHDAL</sequence>
<dbReference type="AlphaFoldDB" id="A0A1H2Z878"/>
<evidence type="ECO:0000313" key="2">
    <source>
        <dbReference type="Proteomes" id="UP000183454"/>
    </source>
</evidence>
<protein>
    <submittedName>
        <fullName evidence="1">Type VI secretion system protein ImpM</fullName>
    </submittedName>
</protein>
<dbReference type="PIRSF" id="PIRSF029287">
    <property type="entry name" value="UCP029287"/>
    <property type="match status" value="1"/>
</dbReference>
<evidence type="ECO:0000313" key="1">
    <source>
        <dbReference type="EMBL" id="SDX13610.1"/>
    </source>
</evidence>
<name>A0A1H2Z878_9PROT</name>
<dbReference type="Gene3D" id="3.40.1730.10">
    <property type="entry name" value="pa0076 domain"/>
    <property type="match status" value="1"/>
</dbReference>
<accession>A0A1H2Z878</accession>
<dbReference type="Pfam" id="PF09867">
    <property type="entry name" value="TagF_N"/>
    <property type="match status" value="1"/>
</dbReference>
<organism evidence="1 2">
    <name type="scientific">Nitrosomonas communis</name>
    <dbReference type="NCBI Taxonomy" id="44574"/>
    <lineage>
        <taxon>Bacteria</taxon>
        <taxon>Pseudomonadati</taxon>
        <taxon>Pseudomonadota</taxon>
        <taxon>Betaproteobacteria</taxon>
        <taxon>Nitrosomonadales</taxon>
        <taxon>Nitrosomonadaceae</taxon>
        <taxon>Nitrosomonas</taxon>
    </lineage>
</organism>